<dbReference type="EMBL" id="CAJNOM010000299">
    <property type="protein sequence ID" value="CAF1334535.1"/>
    <property type="molecule type" value="Genomic_DNA"/>
</dbReference>
<feature type="transmembrane region" description="Helical" evidence="2">
    <location>
        <begin position="71"/>
        <end position="89"/>
    </location>
</feature>
<feature type="compositionally biased region" description="Polar residues" evidence="1">
    <location>
        <begin position="16"/>
        <end position="29"/>
    </location>
</feature>
<name>A0A815G6G2_9BILA</name>
<feature type="region of interest" description="Disordered" evidence="1">
    <location>
        <begin position="1"/>
        <end position="48"/>
    </location>
</feature>
<protein>
    <submittedName>
        <fullName evidence="4">Uncharacterized protein</fullName>
    </submittedName>
</protein>
<evidence type="ECO:0000256" key="1">
    <source>
        <dbReference type="SAM" id="MobiDB-lite"/>
    </source>
</evidence>
<proteinExistence type="predicted"/>
<keyword evidence="5" id="KW-1185">Reference proteome</keyword>
<reference evidence="4" key="1">
    <citation type="submission" date="2021-02" db="EMBL/GenBank/DDBJ databases">
        <authorList>
            <person name="Nowell W R."/>
        </authorList>
    </citation>
    <scope>NUCLEOTIDE SEQUENCE</scope>
</reference>
<keyword evidence="2" id="KW-1133">Transmembrane helix</keyword>
<dbReference type="PANTHER" id="PTHR24104">
    <property type="entry name" value="E3 UBIQUITIN-PROTEIN LIGASE NHLRC1-RELATED"/>
    <property type="match status" value="1"/>
</dbReference>
<gene>
    <name evidence="3" type="ORF">BJG266_LOCUS5175</name>
    <name evidence="4" type="ORF">QVE165_LOCUS33081</name>
</gene>
<evidence type="ECO:0000313" key="4">
    <source>
        <dbReference type="EMBL" id="CAF1334535.1"/>
    </source>
</evidence>
<dbReference type="GO" id="GO:0043161">
    <property type="term" value="P:proteasome-mediated ubiquitin-dependent protein catabolic process"/>
    <property type="evidence" value="ECO:0007669"/>
    <property type="project" value="TreeGrafter"/>
</dbReference>
<dbReference type="GO" id="GO:0061630">
    <property type="term" value="F:ubiquitin protein ligase activity"/>
    <property type="evidence" value="ECO:0007669"/>
    <property type="project" value="TreeGrafter"/>
</dbReference>
<evidence type="ECO:0000256" key="2">
    <source>
        <dbReference type="SAM" id="Phobius"/>
    </source>
</evidence>
<comment type="caution">
    <text evidence="4">The sequence shown here is derived from an EMBL/GenBank/DDBJ whole genome shotgun (WGS) entry which is preliminary data.</text>
</comment>
<dbReference type="Proteomes" id="UP000663832">
    <property type="component" value="Unassembled WGS sequence"/>
</dbReference>
<keyword evidence="2" id="KW-0472">Membrane</keyword>
<dbReference type="Gene3D" id="2.120.10.30">
    <property type="entry name" value="TolB, C-terminal domain"/>
    <property type="match status" value="2"/>
</dbReference>
<dbReference type="AlphaFoldDB" id="A0A815G6G2"/>
<keyword evidence="2" id="KW-0812">Transmembrane</keyword>
<dbReference type="SUPFAM" id="SSF63825">
    <property type="entry name" value="YWTD domain"/>
    <property type="match status" value="1"/>
</dbReference>
<sequence length="447" mass="51448">MEEELLQLEPRENTVEENNLEPTLSLTADQNNQEERQQEQEEINDDVPLLSNHSNQSVVIRKSCILTKNKVQISFIIILLLVIILLISIKIPNSSSRNQPQSSPITVYNTTTTTRTTELTQSPITTTETLTLPPKSCPIPSVNATWNKPGVVFINRLGRCLSNENSLCSPRDLFIDNVHDILYVVDTNNNRIQKYSLNEIYNMEVGATGITVASKDLVSPQSIFVDIHTEDMYILDFDQKQIRNPVNLVSYRVHLWKKNEKIGRILFREAGEHLFGVYHHHITLDKEMNIYVGTKYFIKKWLASTNYTKKIIVAGKYQFSGNQSTDLSDPVGFVVTDDLTIYIADWQNKRIQQWKINGTEGTTVIGNLTYVFGLTIDCNGYLYYTEMYESTIYQLNMMTNQNQMIVRNEDHLQKLIYYWPTAITIDKFGNIFSMGHDQVYKFSIAQK</sequence>
<accession>A0A815G6G2</accession>
<evidence type="ECO:0000313" key="5">
    <source>
        <dbReference type="Proteomes" id="UP000663832"/>
    </source>
</evidence>
<dbReference type="Proteomes" id="UP000663877">
    <property type="component" value="Unassembled WGS sequence"/>
</dbReference>
<evidence type="ECO:0000313" key="3">
    <source>
        <dbReference type="EMBL" id="CAF0800513.1"/>
    </source>
</evidence>
<dbReference type="GO" id="GO:0008270">
    <property type="term" value="F:zinc ion binding"/>
    <property type="evidence" value="ECO:0007669"/>
    <property type="project" value="UniProtKB-KW"/>
</dbReference>
<dbReference type="InterPro" id="IPR050952">
    <property type="entry name" value="TRIM-NHL_E3_ligases"/>
</dbReference>
<dbReference type="InterPro" id="IPR011042">
    <property type="entry name" value="6-blade_b-propeller_TolB-like"/>
</dbReference>
<dbReference type="GO" id="GO:0000209">
    <property type="term" value="P:protein polyubiquitination"/>
    <property type="evidence" value="ECO:0007669"/>
    <property type="project" value="TreeGrafter"/>
</dbReference>
<dbReference type="PANTHER" id="PTHR24104:SF25">
    <property type="entry name" value="PROTEIN LIN-41"/>
    <property type="match status" value="1"/>
</dbReference>
<dbReference type="EMBL" id="CAJNOI010000013">
    <property type="protein sequence ID" value="CAF0800513.1"/>
    <property type="molecule type" value="Genomic_DNA"/>
</dbReference>
<dbReference type="OrthoDB" id="10053339at2759"/>
<organism evidence="4 5">
    <name type="scientific">Adineta steineri</name>
    <dbReference type="NCBI Taxonomy" id="433720"/>
    <lineage>
        <taxon>Eukaryota</taxon>
        <taxon>Metazoa</taxon>
        <taxon>Spiralia</taxon>
        <taxon>Gnathifera</taxon>
        <taxon>Rotifera</taxon>
        <taxon>Eurotatoria</taxon>
        <taxon>Bdelloidea</taxon>
        <taxon>Adinetida</taxon>
        <taxon>Adinetidae</taxon>
        <taxon>Adineta</taxon>
    </lineage>
</organism>